<dbReference type="AlphaFoldDB" id="A0A8S9SIS5"/>
<accession>A0A8S9SIS5</accession>
<organism evidence="2 3">
    <name type="scientific">Brassica cretica</name>
    <name type="common">Mustard</name>
    <dbReference type="NCBI Taxonomy" id="69181"/>
    <lineage>
        <taxon>Eukaryota</taxon>
        <taxon>Viridiplantae</taxon>
        <taxon>Streptophyta</taxon>
        <taxon>Embryophyta</taxon>
        <taxon>Tracheophyta</taxon>
        <taxon>Spermatophyta</taxon>
        <taxon>Magnoliopsida</taxon>
        <taxon>eudicotyledons</taxon>
        <taxon>Gunneridae</taxon>
        <taxon>Pentapetalae</taxon>
        <taxon>rosids</taxon>
        <taxon>malvids</taxon>
        <taxon>Brassicales</taxon>
        <taxon>Brassicaceae</taxon>
        <taxon>Brassiceae</taxon>
        <taxon>Brassica</taxon>
    </lineage>
</organism>
<feature type="region of interest" description="Disordered" evidence="1">
    <location>
        <begin position="1"/>
        <end position="20"/>
    </location>
</feature>
<dbReference type="EMBL" id="QGKX02000004">
    <property type="protein sequence ID" value="KAF3600689.1"/>
    <property type="molecule type" value="Genomic_DNA"/>
</dbReference>
<name>A0A8S9SIS5_BRACR</name>
<evidence type="ECO:0000256" key="1">
    <source>
        <dbReference type="SAM" id="MobiDB-lite"/>
    </source>
</evidence>
<protein>
    <submittedName>
        <fullName evidence="2">Uncharacterized protein</fullName>
    </submittedName>
</protein>
<proteinExistence type="predicted"/>
<feature type="compositionally biased region" description="Low complexity" evidence="1">
    <location>
        <begin position="1"/>
        <end position="12"/>
    </location>
</feature>
<evidence type="ECO:0000313" key="3">
    <source>
        <dbReference type="Proteomes" id="UP000712600"/>
    </source>
</evidence>
<evidence type="ECO:0000313" key="2">
    <source>
        <dbReference type="EMBL" id="KAF3600689.1"/>
    </source>
</evidence>
<gene>
    <name evidence="2" type="ORF">F2Q69_00036238</name>
</gene>
<dbReference type="Proteomes" id="UP000712600">
    <property type="component" value="Unassembled WGS sequence"/>
</dbReference>
<sequence>MDPGPRGRNPDPGGKDLEDGSWSNLFMEYFSPTLLREIQDPSLACQWMARLVGLAGEDHLYLLKSAVVDLLPRSELENDLLKNIRLDSRMEKFCTRLLRASCSDPIGPVYLSLGTWRFRGISALTQEDL</sequence>
<reference evidence="2" key="1">
    <citation type="submission" date="2019-12" db="EMBL/GenBank/DDBJ databases">
        <title>Genome sequencing and annotation of Brassica cretica.</title>
        <authorList>
            <person name="Studholme D.J."/>
            <person name="Sarris P."/>
        </authorList>
    </citation>
    <scope>NUCLEOTIDE SEQUENCE</scope>
    <source>
        <strain evidence="2">PFS-109/04</strain>
        <tissue evidence="2">Leaf</tissue>
    </source>
</reference>
<comment type="caution">
    <text evidence="2">The sequence shown here is derived from an EMBL/GenBank/DDBJ whole genome shotgun (WGS) entry which is preliminary data.</text>
</comment>